<keyword evidence="1 7" id="KW-0028">Amino-acid biosynthesis</keyword>
<dbReference type="Pfam" id="PF01202">
    <property type="entry name" value="SKI"/>
    <property type="match status" value="1"/>
</dbReference>
<feature type="binding site" evidence="7">
    <location>
        <position position="116"/>
    </location>
    <ligand>
        <name>ATP</name>
        <dbReference type="ChEBI" id="CHEBI:30616"/>
    </ligand>
</feature>
<dbReference type="FunCoup" id="M1YV12">
    <property type="interactions" value="98"/>
</dbReference>
<evidence type="ECO:0000313" key="9">
    <source>
        <dbReference type="Proteomes" id="UP000011704"/>
    </source>
</evidence>
<evidence type="ECO:0000256" key="2">
    <source>
        <dbReference type="ARBA" id="ARBA00022679"/>
    </source>
</evidence>
<name>M1YV12_NITG3</name>
<dbReference type="GO" id="GO:0004765">
    <property type="term" value="F:shikimate kinase activity"/>
    <property type="evidence" value="ECO:0007669"/>
    <property type="project" value="UniProtKB-UniRule"/>
</dbReference>
<evidence type="ECO:0000256" key="1">
    <source>
        <dbReference type="ARBA" id="ARBA00022605"/>
    </source>
</evidence>
<accession>M1YV12</accession>
<dbReference type="GO" id="GO:0009423">
    <property type="term" value="P:chorismate biosynthetic process"/>
    <property type="evidence" value="ECO:0007669"/>
    <property type="project" value="UniProtKB-UniRule"/>
</dbReference>
<keyword evidence="4 7" id="KW-0418">Kinase</keyword>
<keyword evidence="6 7" id="KW-0057">Aromatic amino acid biosynthesis</keyword>
<dbReference type="GO" id="GO:0008652">
    <property type="term" value="P:amino acid biosynthetic process"/>
    <property type="evidence" value="ECO:0007669"/>
    <property type="project" value="UniProtKB-KW"/>
</dbReference>
<feature type="binding site" evidence="7">
    <location>
        <begin position="10"/>
        <end position="15"/>
    </location>
    <ligand>
        <name>ATP</name>
        <dbReference type="ChEBI" id="CHEBI:30616"/>
    </ligand>
</feature>
<dbReference type="InterPro" id="IPR031322">
    <property type="entry name" value="Shikimate/glucono_kinase"/>
</dbReference>
<comment type="subunit">
    <text evidence="7">Monomer.</text>
</comment>
<comment type="catalytic activity">
    <reaction evidence="7">
        <text>shikimate + ATP = 3-phosphoshikimate + ADP + H(+)</text>
        <dbReference type="Rhea" id="RHEA:13121"/>
        <dbReference type="ChEBI" id="CHEBI:15378"/>
        <dbReference type="ChEBI" id="CHEBI:30616"/>
        <dbReference type="ChEBI" id="CHEBI:36208"/>
        <dbReference type="ChEBI" id="CHEBI:145989"/>
        <dbReference type="ChEBI" id="CHEBI:456216"/>
        <dbReference type="EC" id="2.7.1.71"/>
    </reaction>
</comment>
<dbReference type="AlphaFoldDB" id="M1YV12"/>
<feature type="binding site" evidence="7">
    <location>
        <position position="56"/>
    </location>
    <ligand>
        <name>substrate</name>
    </ligand>
</feature>
<keyword evidence="7" id="KW-0479">Metal-binding</keyword>
<dbReference type="UniPathway" id="UPA00053">
    <property type="reaction ID" value="UER00088"/>
</dbReference>
<comment type="function">
    <text evidence="7">Catalyzes the specific phosphorylation of the 3-hydroxyl group of shikimic acid using ATP as a cosubstrate.</text>
</comment>
<feature type="binding site" evidence="7">
    <location>
        <position position="14"/>
    </location>
    <ligand>
        <name>Mg(2+)</name>
        <dbReference type="ChEBI" id="CHEBI:18420"/>
    </ligand>
</feature>
<dbReference type="PANTHER" id="PTHR21087:SF16">
    <property type="entry name" value="SHIKIMATE KINASE 1, CHLOROPLASTIC"/>
    <property type="match status" value="1"/>
</dbReference>
<comment type="cofactor">
    <cofactor evidence="7">
        <name>Mg(2+)</name>
        <dbReference type="ChEBI" id="CHEBI:18420"/>
    </cofactor>
    <text evidence="7">Binds 1 Mg(2+) ion per subunit.</text>
</comment>
<proteinExistence type="inferred from homology"/>
<evidence type="ECO:0000256" key="3">
    <source>
        <dbReference type="ARBA" id="ARBA00022741"/>
    </source>
</evidence>
<dbReference type="EMBL" id="CAQJ01000008">
    <property type="protein sequence ID" value="CCQ89443.1"/>
    <property type="molecule type" value="Genomic_DNA"/>
</dbReference>
<dbReference type="GO" id="GO:0005524">
    <property type="term" value="F:ATP binding"/>
    <property type="evidence" value="ECO:0007669"/>
    <property type="project" value="UniProtKB-UniRule"/>
</dbReference>
<dbReference type="InParanoid" id="M1YV12"/>
<feature type="binding site" evidence="7">
    <location>
        <position position="136"/>
    </location>
    <ligand>
        <name>substrate</name>
    </ligand>
</feature>
<comment type="subcellular location">
    <subcellularLocation>
        <location evidence="7">Cytoplasm</location>
    </subcellularLocation>
</comment>
<reference evidence="8 9" key="1">
    <citation type="journal article" date="2013" name="Front. Microbiol.">
        <title>The genome of Nitrospina gracilis illuminates the metabolism and evolution of the major marine nitrite oxidizer.</title>
        <authorList>
            <person name="Luecker S."/>
            <person name="Nowka B."/>
            <person name="Rattei T."/>
            <person name="Spieck E."/>
            <person name="and Daims H."/>
        </authorList>
    </citation>
    <scope>NUCLEOTIDE SEQUENCE [LARGE SCALE GENOMIC DNA]</scope>
    <source>
        <strain evidence="8 9">3/211</strain>
    </source>
</reference>
<keyword evidence="3 7" id="KW-0547">Nucleotide-binding</keyword>
<dbReference type="GO" id="GO:0005829">
    <property type="term" value="C:cytosol"/>
    <property type="evidence" value="ECO:0007669"/>
    <property type="project" value="TreeGrafter"/>
</dbReference>
<dbReference type="RefSeq" id="WP_005005862.1">
    <property type="nucleotide sequence ID" value="NZ_HG422173.1"/>
</dbReference>
<keyword evidence="5 7" id="KW-0067">ATP-binding</keyword>
<evidence type="ECO:0000313" key="8">
    <source>
        <dbReference type="EMBL" id="CCQ89443.1"/>
    </source>
</evidence>
<dbReference type="InterPro" id="IPR000623">
    <property type="entry name" value="Shikimate_kinase/TSH1"/>
</dbReference>
<dbReference type="GO" id="GO:0009073">
    <property type="term" value="P:aromatic amino acid family biosynthetic process"/>
    <property type="evidence" value="ECO:0007669"/>
    <property type="project" value="UniProtKB-KW"/>
</dbReference>
<dbReference type="PANTHER" id="PTHR21087">
    <property type="entry name" value="SHIKIMATE KINASE"/>
    <property type="match status" value="1"/>
</dbReference>
<dbReference type="EC" id="2.7.1.71" evidence="7"/>
<dbReference type="CDD" id="cd00464">
    <property type="entry name" value="SK"/>
    <property type="match status" value="1"/>
</dbReference>
<dbReference type="SUPFAM" id="SSF52540">
    <property type="entry name" value="P-loop containing nucleoside triphosphate hydrolases"/>
    <property type="match status" value="1"/>
</dbReference>
<evidence type="ECO:0000256" key="4">
    <source>
        <dbReference type="ARBA" id="ARBA00022777"/>
    </source>
</evidence>
<gene>
    <name evidence="7 8" type="primary">aroK</name>
    <name evidence="8" type="ORF">NITGR_1050006</name>
</gene>
<dbReference type="HAMAP" id="MF_00109">
    <property type="entry name" value="Shikimate_kinase"/>
    <property type="match status" value="1"/>
</dbReference>
<dbReference type="GO" id="GO:0000287">
    <property type="term" value="F:magnesium ion binding"/>
    <property type="evidence" value="ECO:0007669"/>
    <property type="project" value="UniProtKB-UniRule"/>
</dbReference>
<feature type="binding site" evidence="7">
    <location>
        <position position="32"/>
    </location>
    <ligand>
        <name>substrate</name>
    </ligand>
</feature>
<dbReference type="STRING" id="1266370.NITGR_1050006"/>
<dbReference type="PRINTS" id="PR01100">
    <property type="entry name" value="SHIKIMTKNASE"/>
</dbReference>
<protein>
    <recommendedName>
        <fullName evidence="7">Shikimate kinase</fullName>
        <shortName evidence="7">SK</shortName>
        <ecNumber evidence="7">2.7.1.71</ecNumber>
    </recommendedName>
</protein>
<evidence type="ECO:0000256" key="5">
    <source>
        <dbReference type="ARBA" id="ARBA00022840"/>
    </source>
</evidence>
<comment type="similarity">
    <text evidence="7">Belongs to the shikimate kinase family.</text>
</comment>
<organism evidence="8 9">
    <name type="scientific">Nitrospina gracilis (strain 3/211)</name>
    <dbReference type="NCBI Taxonomy" id="1266370"/>
    <lineage>
        <taxon>Bacteria</taxon>
        <taxon>Pseudomonadati</taxon>
        <taxon>Nitrospinota/Tectimicrobiota group</taxon>
        <taxon>Nitrospinota</taxon>
        <taxon>Nitrospinia</taxon>
        <taxon>Nitrospinales</taxon>
        <taxon>Nitrospinaceae</taxon>
        <taxon>Nitrospina</taxon>
    </lineage>
</organism>
<keyword evidence="7" id="KW-0963">Cytoplasm</keyword>
<evidence type="ECO:0000256" key="7">
    <source>
        <dbReference type="HAMAP-Rule" id="MF_00109"/>
    </source>
</evidence>
<keyword evidence="7" id="KW-0460">Magnesium</keyword>
<dbReference type="Proteomes" id="UP000011704">
    <property type="component" value="Unassembled WGS sequence"/>
</dbReference>
<keyword evidence="2 7" id="KW-0808">Transferase</keyword>
<feature type="binding site" evidence="7">
    <location>
        <position position="78"/>
    </location>
    <ligand>
        <name>substrate</name>
    </ligand>
</feature>
<dbReference type="OrthoDB" id="9800332at2"/>
<comment type="caution">
    <text evidence="8">The sequence shown here is derived from an EMBL/GenBank/DDBJ whole genome shotgun (WGS) entry which is preliminary data.</text>
</comment>
<dbReference type="InterPro" id="IPR027417">
    <property type="entry name" value="P-loop_NTPase"/>
</dbReference>
<dbReference type="Gene3D" id="3.40.50.300">
    <property type="entry name" value="P-loop containing nucleotide triphosphate hydrolases"/>
    <property type="match status" value="1"/>
</dbReference>
<dbReference type="HOGENOM" id="CLU_057607_4_3_0"/>
<sequence length="172" mass="19368">MNIVLMGYRGTGKSVVGKILSKQLKRPLFSIDRMIMEDAGCDISDIVEQCGWPRFREMEADVVSRVAVRDGCIIDCGGGVVLNPDNVELLKRNGKVVLLDASLEVILERLQRGRDRPPLTEGLSFEEEQKKVYEERAPLYSAVADMVCDTSRARPGQTVQQIIERMHNYGWI</sequence>
<comment type="pathway">
    <text evidence="7">Metabolic intermediate biosynthesis; chorismate biosynthesis; chorismate from D-erythrose 4-phosphate and phosphoenolpyruvate: step 5/7.</text>
</comment>
<evidence type="ECO:0000256" key="6">
    <source>
        <dbReference type="ARBA" id="ARBA00023141"/>
    </source>
</evidence>
<comment type="caution">
    <text evidence="7">Lacks conserved residue(s) required for the propagation of feature annotation.</text>
</comment>
<keyword evidence="9" id="KW-1185">Reference proteome</keyword>